<dbReference type="CDD" id="cd06223">
    <property type="entry name" value="PRTases_typeI"/>
    <property type="match status" value="1"/>
</dbReference>
<evidence type="ECO:0000256" key="1">
    <source>
        <dbReference type="ARBA" id="ARBA00008007"/>
    </source>
</evidence>
<dbReference type="SUPFAM" id="SSF53271">
    <property type="entry name" value="PRTase-like"/>
    <property type="match status" value="1"/>
</dbReference>
<keyword evidence="5" id="KW-1185">Reference proteome</keyword>
<name>A0A238LCL4_9RHOB</name>
<dbReference type="OrthoDB" id="9779910at2"/>
<dbReference type="EMBL" id="FXZK01000001">
    <property type="protein sequence ID" value="SMY07155.1"/>
    <property type="molecule type" value="Genomic_DNA"/>
</dbReference>
<evidence type="ECO:0000259" key="3">
    <source>
        <dbReference type="Pfam" id="PF18912"/>
    </source>
</evidence>
<dbReference type="RefSeq" id="WP_093991234.1">
    <property type="nucleotide sequence ID" value="NZ_FXZK01000001.1"/>
</dbReference>
<dbReference type="InterPro" id="IPR044005">
    <property type="entry name" value="DZR_2"/>
</dbReference>
<dbReference type="PANTHER" id="PTHR47505:SF1">
    <property type="entry name" value="DNA UTILIZATION PROTEIN YHGH"/>
    <property type="match status" value="1"/>
</dbReference>
<sequence>MQSALRIIYPARCMTCGDLVETDFALCGPCWRDTPFIAGLVCNACGAPLMGHDDDPNVLCDDCMAVERPWSRGRAAMRYADNGRKMVLGLKHGDRTDIASSGSLWMSVAAQPMLQDDTVLVPIPLHWTRLLQRKYNQSALLAKNVARHLDRPFLADSLVRTKRTASLGGKTQDQRFDTLADAIHPHPRRGRKLQGKSVMLVDDVMTSGATLSAATEAAMQAGAKDVCVLLLARAAKEA</sequence>
<dbReference type="InterPro" id="IPR029057">
    <property type="entry name" value="PRTase-like"/>
</dbReference>
<organism evidence="4 5">
    <name type="scientific">Flavimaricola marinus</name>
    <dbReference type="NCBI Taxonomy" id="1819565"/>
    <lineage>
        <taxon>Bacteria</taxon>
        <taxon>Pseudomonadati</taxon>
        <taxon>Pseudomonadota</taxon>
        <taxon>Alphaproteobacteria</taxon>
        <taxon>Rhodobacterales</taxon>
        <taxon>Paracoccaceae</taxon>
        <taxon>Flavimaricola</taxon>
    </lineage>
</organism>
<dbReference type="Pfam" id="PF18912">
    <property type="entry name" value="DZR_2"/>
    <property type="match status" value="1"/>
</dbReference>
<reference evidence="4 5" key="1">
    <citation type="submission" date="2017-05" db="EMBL/GenBank/DDBJ databases">
        <authorList>
            <person name="Song R."/>
            <person name="Chenine A.L."/>
            <person name="Ruprecht R.M."/>
        </authorList>
    </citation>
    <scope>NUCLEOTIDE SEQUENCE [LARGE SCALE GENOMIC DNA]</scope>
    <source>
        <strain evidence="4 5">CECT 8899</strain>
    </source>
</reference>
<dbReference type="Proteomes" id="UP000201613">
    <property type="component" value="Unassembled WGS sequence"/>
</dbReference>
<dbReference type="InterPro" id="IPR051910">
    <property type="entry name" value="ComF/GntX_DNA_util-trans"/>
</dbReference>
<evidence type="ECO:0000313" key="4">
    <source>
        <dbReference type="EMBL" id="SMY07155.1"/>
    </source>
</evidence>
<evidence type="ECO:0000313" key="5">
    <source>
        <dbReference type="Proteomes" id="UP000201613"/>
    </source>
</evidence>
<comment type="similarity">
    <text evidence="1">Belongs to the ComF/GntX family.</text>
</comment>
<dbReference type="Gene3D" id="3.40.50.2020">
    <property type="match status" value="1"/>
</dbReference>
<accession>A0A238LCL4</accession>
<protein>
    <submittedName>
        <fullName evidence="4">DNA utilization protein GntX</fullName>
    </submittedName>
</protein>
<evidence type="ECO:0000259" key="2">
    <source>
        <dbReference type="Pfam" id="PF00156"/>
    </source>
</evidence>
<dbReference type="PANTHER" id="PTHR47505">
    <property type="entry name" value="DNA UTILIZATION PROTEIN YHGH"/>
    <property type="match status" value="1"/>
</dbReference>
<dbReference type="AlphaFoldDB" id="A0A238LCL4"/>
<dbReference type="Pfam" id="PF00156">
    <property type="entry name" value="Pribosyltran"/>
    <property type="match status" value="1"/>
</dbReference>
<gene>
    <name evidence="4" type="ORF">LOM8899_01287</name>
</gene>
<feature type="domain" description="Phosphoribosyltransferase" evidence="2">
    <location>
        <begin position="138"/>
        <end position="231"/>
    </location>
</feature>
<feature type="domain" description="Double zinc ribbon" evidence="3">
    <location>
        <begin position="4"/>
        <end position="64"/>
    </location>
</feature>
<dbReference type="InterPro" id="IPR000836">
    <property type="entry name" value="PRTase_dom"/>
</dbReference>
<proteinExistence type="inferred from homology"/>